<reference evidence="13" key="1">
    <citation type="submission" date="2024-04" db="EMBL/GenBank/DDBJ databases">
        <authorList>
            <person name="Shaw F."/>
            <person name="Minotto A."/>
        </authorList>
    </citation>
    <scope>NUCLEOTIDE SEQUENCE [LARGE SCALE GENOMIC DNA]</scope>
</reference>
<feature type="region of interest" description="Disordered" evidence="11">
    <location>
        <begin position="290"/>
        <end position="316"/>
    </location>
</feature>
<feature type="compositionally biased region" description="Basic and acidic residues" evidence="11">
    <location>
        <begin position="290"/>
        <end position="300"/>
    </location>
</feature>
<evidence type="ECO:0000256" key="9">
    <source>
        <dbReference type="ARBA" id="ARBA00029498"/>
    </source>
</evidence>
<evidence type="ECO:0000313" key="13">
    <source>
        <dbReference type="Proteomes" id="UP001497453"/>
    </source>
</evidence>
<keyword evidence="6 10" id="KW-0733">Signal recognition particle</keyword>
<evidence type="ECO:0000256" key="4">
    <source>
        <dbReference type="ARBA" id="ARBA00022490"/>
    </source>
</evidence>
<organism evidence="12 13">
    <name type="scientific">Somion occarium</name>
    <dbReference type="NCBI Taxonomy" id="3059160"/>
    <lineage>
        <taxon>Eukaryota</taxon>
        <taxon>Fungi</taxon>
        <taxon>Dikarya</taxon>
        <taxon>Basidiomycota</taxon>
        <taxon>Agaricomycotina</taxon>
        <taxon>Agaricomycetes</taxon>
        <taxon>Polyporales</taxon>
        <taxon>Cerrenaceae</taxon>
        <taxon>Somion</taxon>
    </lineage>
</organism>
<dbReference type="InterPro" id="IPR026258">
    <property type="entry name" value="SRP68"/>
</dbReference>
<keyword evidence="13" id="KW-1185">Reference proteome</keyword>
<evidence type="ECO:0000256" key="10">
    <source>
        <dbReference type="PIRNR" id="PIRNR038995"/>
    </source>
</evidence>
<sequence>MEETSLHFKALLLANEERNAYGLRYNDYERYRKHCANRTHRLRSSLKMTHGKGREFKKLPPIKVENIKEGYLQLLLLEAERAWTYSRELNAQSTSPANKERSAGLRRNATSRFRRATNWATQLLSHCQSLFSTNRLSAESLVQATVYTLILNGRFLSNRFDYDSALVQLCVARTLLDELAARAATSRDQALATAFADEIGPEIRYCAHELGNTKAYDVDAIVSEIASKHKNEIVDGYDNLVRKLTEETAGGAEAERKKLKPVLWEGEPIPIRNPELVDVLLKVQEAEAKLQETPAEKQSAESRSPSGKKGKVGKGTRSKRGVAAYDAILLALSDAEEVARKLVETQQLSGGTLTSAAGTRDIHFVHAYIVYQLLARRIQRDLLLILTLLHQSQSTSHHPHNRSANVAGPSKPKKEQVDARLFPAVVKLLDTIIQSLTQMRTLSVVDDSPDLATAVDARVSFTKARRCRYLARCYIPVKKYAEALTLMQHGSLHLREAQSTLTLLLSEDADPISTLEPLFYPLTIDDITHLEEELSSDSLQCKKDWFAFNGGATTAEGVKPHKKPLFFDIALNYVQLDMERLQGRAGKQVETPTVAASAAPAAFVASKQAQAQPESERKNLVTKAKVEEIQRPETPEPSGPAKAGLSSLLGGWWGRR</sequence>
<dbReference type="CDD" id="cd15481">
    <property type="entry name" value="SRP68-RBD"/>
    <property type="match status" value="1"/>
</dbReference>
<evidence type="ECO:0000256" key="7">
    <source>
        <dbReference type="ARBA" id="ARBA00023242"/>
    </source>
</evidence>
<feature type="compositionally biased region" description="Basic and acidic residues" evidence="11">
    <location>
        <begin position="614"/>
        <end position="634"/>
    </location>
</feature>
<feature type="compositionally biased region" description="Basic residues" evidence="11">
    <location>
        <begin position="306"/>
        <end position="316"/>
    </location>
</feature>
<dbReference type="EMBL" id="OZ037944">
    <property type="protein sequence ID" value="CAL1697046.1"/>
    <property type="molecule type" value="Genomic_DNA"/>
</dbReference>
<keyword evidence="7" id="KW-0539">Nucleus</keyword>
<dbReference type="Gene3D" id="1.10.3450.40">
    <property type="entry name" value="Signal recognition particle, SRP68 subunit, RNA-binding domain"/>
    <property type="match status" value="1"/>
</dbReference>
<keyword evidence="4 10" id="KW-0963">Cytoplasm</keyword>
<comment type="similarity">
    <text evidence="3 10">Belongs to the SRP68 family.</text>
</comment>
<evidence type="ECO:0000256" key="5">
    <source>
        <dbReference type="ARBA" id="ARBA00022884"/>
    </source>
</evidence>
<comment type="subcellular location">
    <subcellularLocation>
        <location evidence="1 10">Cytoplasm</location>
    </subcellularLocation>
    <subcellularLocation>
        <location evidence="2">Nucleus</location>
        <location evidence="2">Nucleolus</location>
    </subcellularLocation>
</comment>
<accession>A0ABP1CN14</accession>
<evidence type="ECO:0000256" key="6">
    <source>
        <dbReference type="ARBA" id="ARBA00023135"/>
    </source>
</evidence>
<gene>
    <name evidence="12" type="ORF">GFSPODELE1_LOCUS1455</name>
</gene>
<name>A0ABP1CN14_9APHY</name>
<dbReference type="Pfam" id="PF16969">
    <property type="entry name" value="SRP68"/>
    <property type="match status" value="1"/>
</dbReference>
<evidence type="ECO:0000256" key="1">
    <source>
        <dbReference type="ARBA" id="ARBA00004496"/>
    </source>
</evidence>
<evidence type="ECO:0000256" key="3">
    <source>
        <dbReference type="ARBA" id="ARBA00009352"/>
    </source>
</evidence>
<evidence type="ECO:0000313" key="12">
    <source>
        <dbReference type="EMBL" id="CAL1697046.1"/>
    </source>
</evidence>
<dbReference type="PIRSF" id="PIRSF038995">
    <property type="entry name" value="SRP68"/>
    <property type="match status" value="1"/>
</dbReference>
<keyword evidence="8 10" id="KW-0687">Ribonucleoprotein</keyword>
<dbReference type="PANTHER" id="PTHR12860:SF0">
    <property type="entry name" value="SIGNAL RECOGNITION PARTICLE SUBUNIT SRP68"/>
    <property type="match status" value="1"/>
</dbReference>
<dbReference type="InterPro" id="IPR034652">
    <property type="entry name" value="SRP68-RBD"/>
</dbReference>
<dbReference type="InterPro" id="IPR038253">
    <property type="entry name" value="SRP68_N_sf"/>
</dbReference>
<dbReference type="PANTHER" id="PTHR12860">
    <property type="entry name" value="SIGNAL RECOGNITION PARTICLE 68 KDA PROTEIN"/>
    <property type="match status" value="1"/>
</dbReference>
<evidence type="ECO:0000256" key="11">
    <source>
        <dbReference type="SAM" id="MobiDB-lite"/>
    </source>
</evidence>
<proteinExistence type="inferred from homology"/>
<evidence type="ECO:0000256" key="8">
    <source>
        <dbReference type="ARBA" id="ARBA00023274"/>
    </source>
</evidence>
<feature type="region of interest" description="Disordered" evidence="11">
    <location>
        <begin position="607"/>
        <end position="656"/>
    </location>
</feature>
<keyword evidence="5 10" id="KW-0694">RNA-binding</keyword>
<feature type="region of interest" description="Disordered" evidence="11">
    <location>
        <begin position="394"/>
        <end position="413"/>
    </location>
</feature>
<protein>
    <recommendedName>
        <fullName evidence="9 10">Signal recognition particle subunit SRP68</fullName>
        <shortName evidence="10">SRP68</shortName>
    </recommendedName>
</protein>
<evidence type="ECO:0000256" key="2">
    <source>
        <dbReference type="ARBA" id="ARBA00004604"/>
    </source>
</evidence>
<comment type="function">
    <text evidence="10">Component of the signal recognition particle (SRP) complex, a ribonucleoprotein complex that mediates the cotranslational targeting of secretory and membrane proteins to the endoplasmic reticulum (ER). The SRP complex interacts with the signal sequence in nascent secretory and membrane proteins and directs them to the membrane of the ER.</text>
</comment>
<dbReference type="Proteomes" id="UP001497453">
    <property type="component" value="Chromosome 1"/>
</dbReference>